<sequence length="261" mass="27125">MPVTVSIMPDDTAAPPRRRVVVTGAAGRIGRTVSSALADRWELVRTDRPDAARAAGADGTPDLDLDLDVTDLDACRAAFAGADAVVHLAADPSPDATFDDLLAPNLVGPYAVARAAAEAGVRRLVLASSLHAVSALPRSVQRRVDDQPRPANLYGATKAWSEAVGAMTAATTATSVVALRIGYFHADPPPADGDLQERTAWLSPRDAAELVRAAVEADLPTGVDGFVVANGTSANRHAVAELGHTRRTLGYAPVDDAWADA</sequence>
<dbReference type="PANTHER" id="PTHR43103:SF5">
    <property type="entry name" value="4-EPIMERASE, PUTATIVE (AFU_ORTHOLOGUE AFUA_7G00360)-RELATED"/>
    <property type="match status" value="1"/>
</dbReference>
<reference evidence="6" key="1">
    <citation type="journal article" date="2019" name="Int. J. Syst. Evol. Microbiol.">
        <title>The Global Catalogue of Microorganisms (GCM) 10K type strain sequencing project: providing services to taxonomists for standard genome sequencing and annotation.</title>
        <authorList>
            <consortium name="The Broad Institute Genomics Platform"/>
            <consortium name="The Broad Institute Genome Sequencing Center for Infectious Disease"/>
            <person name="Wu L."/>
            <person name="Ma J."/>
        </authorList>
    </citation>
    <scope>NUCLEOTIDE SEQUENCE [LARGE SCALE GENOMIC DNA]</scope>
    <source>
        <strain evidence="6">JCM 16540</strain>
    </source>
</reference>
<keyword evidence="3" id="KW-0520">NAD</keyword>
<dbReference type="Proteomes" id="UP001500767">
    <property type="component" value="Unassembled WGS sequence"/>
</dbReference>
<comment type="similarity">
    <text evidence="1">Belongs to the NAD(P)-dependent epimerase/dehydratase family.</text>
</comment>
<evidence type="ECO:0000256" key="3">
    <source>
        <dbReference type="ARBA" id="ARBA00023027"/>
    </source>
</evidence>
<evidence type="ECO:0000256" key="1">
    <source>
        <dbReference type="ARBA" id="ARBA00007637"/>
    </source>
</evidence>
<evidence type="ECO:0000256" key="2">
    <source>
        <dbReference type="ARBA" id="ARBA00023002"/>
    </source>
</evidence>
<feature type="domain" description="NAD-dependent epimerase/dehydratase" evidence="4">
    <location>
        <begin position="20"/>
        <end position="181"/>
    </location>
</feature>
<evidence type="ECO:0000313" key="5">
    <source>
        <dbReference type="EMBL" id="GAA3569308.1"/>
    </source>
</evidence>
<dbReference type="InterPro" id="IPR036291">
    <property type="entry name" value="NAD(P)-bd_dom_sf"/>
</dbReference>
<keyword evidence="6" id="KW-1185">Reference proteome</keyword>
<dbReference type="PANTHER" id="PTHR43103">
    <property type="entry name" value="NUCLEOSIDE-DIPHOSPHATE-SUGAR EPIMERASE"/>
    <property type="match status" value="1"/>
</dbReference>
<dbReference type="Gene3D" id="3.40.50.720">
    <property type="entry name" value="NAD(P)-binding Rossmann-like Domain"/>
    <property type="match status" value="1"/>
</dbReference>
<dbReference type="InterPro" id="IPR001509">
    <property type="entry name" value="Epimerase_deHydtase"/>
</dbReference>
<dbReference type="SUPFAM" id="SSF51735">
    <property type="entry name" value="NAD(P)-binding Rossmann-fold domains"/>
    <property type="match status" value="1"/>
</dbReference>
<dbReference type="EMBL" id="BAAAYR010000004">
    <property type="protein sequence ID" value="GAA3569308.1"/>
    <property type="molecule type" value="Genomic_DNA"/>
</dbReference>
<accession>A0ABP6XLZ9</accession>
<keyword evidence="2" id="KW-0560">Oxidoreductase</keyword>
<proteinExistence type="inferred from homology"/>
<gene>
    <name evidence="5" type="ORF">GCM10022197_27040</name>
</gene>
<comment type="caution">
    <text evidence="5">The sequence shown here is derived from an EMBL/GenBank/DDBJ whole genome shotgun (WGS) entry which is preliminary data.</text>
</comment>
<evidence type="ECO:0000259" key="4">
    <source>
        <dbReference type="Pfam" id="PF01370"/>
    </source>
</evidence>
<name>A0ABP6XLZ9_9ACTN</name>
<evidence type="ECO:0000313" key="6">
    <source>
        <dbReference type="Proteomes" id="UP001500767"/>
    </source>
</evidence>
<organism evidence="5 6">
    <name type="scientific">Microlunatus spumicola</name>
    <dbReference type="NCBI Taxonomy" id="81499"/>
    <lineage>
        <taxon>Bacteria</taxon>
        <taxon>Bacillati</taxon>
        <taxon>Actinomycetota</taxon>
        <taxon>Actinomycetes</taxon>
        <taxon>Propionibacteriales</taxon>
        <taxon>Propionibacteriaceae</taxon>
        <taxon>Microlunatus</taxon>
    </lineage>
</organism>
<protein>
    <submittedName>
        <fullName evidence="5">NAD(P)-dependent oxidoreductase</fullName>
    </submittedName>
</protein>
<dbReference type="Pfam" id="PF01370">
    <property type="entry name" value="Epimerase"/>
    <property type="match status" value="1"/>
</dbReference>